<dbReference type="GO" id="GO:0045907">
    <property type="term" value="P:positive regulation of vasoconstriction"/>
    <property type="evidence" value="ECO:0007669"/>
    <property type="project" value="TreeGrafter"/>
</dbReference>
<keyword evidence="6 11" id="KW-0472">Membrane</keyword>
<feature type="region of interest" description="Disordered" evidence="12">
    <location>
        <begin position="743"/>
        <end position="770"/>
    </location>
</feature>
<proteinExistence type="inferred from homology"/>
<feature type="transmembrane region" description="Helical" evidence="11">
    <location>
        <begin position="122"/>
        <end position="140"/>
    </location>
</feature>
<dbReference type="SUPFAM" id="SSF81606">
    <property type="entry name" value="PP2C-like"/>
    <property type="match status" value="1"/>
</dbReference>
<evidence type="ECO:0000256" key="1">
    <source>
        <dbReference type="ARBA" id="ARBA00004651"/>
    </source>
</evidence>
<evidence type="ECO:0000256" key="12">
    <source>
        <dbReference type="SAM" id="MobiDB-lite"/>
    </source>
</evidence>
<dbReference type="PRINTS" id="PR00237">
    <property type="entry name" value="GPCRRHODOPSN"/>
</dbReference>
<keyword evidence="5 11" id="KW-0297">G-protein coupled receptor</keyword>
<evidence type="ECO:0000256" key="3">
    <source>
        <dbReference type="ARBA" id="ARBA00022692"/>
    </source>
</evidence>
<dbReference type="CDD" id="cd15385">
    <property type="entry name" value="7tmA_V1aR"/>
    <property type="match status" value="1"/>
</dbReference>
<accession>A0A9Q1J6X5</accession>
<dbReference type="PANTHER" id="PTHR24241:SF17">
    <property type="entry name" value="VASOPRESSIN V1A RECEPTOR"/>
    <property type="match status" value="1"/>
</dbReference>
<keyword evidence="3 11" id="KW-0812">Transmembrane</keyword>
<feature type="domain" description="G-protein coupled receptors family 1 profile" evidence="13">
    <location>
        <begin position="102"/>
        <end position="376"/>
    </location>
</feature>
<dbReference type="SMART" id="SM01164">
    <property type="entry name" value="DUF1856"/>
    <property type="match status" value="1"/>
</dbReference>
<dbReference type="GO" id="GO:0005886">
    <property type="term" value="C:plasma membrane"/>
    <property type="evidence" value="ECO:0007669"/>
    <property type="project" value="UniProtKB-SubCell"/>
</dbReference>
<evidence type="ECO:0000259" key="13">
    <source>
        <dbReference type="PROSITE" id="PS50262"/>
    </source>
</evidence>
<dbReference type="AlphaFoldDB" id="A0A9Q1J6X5"/>
<dbReference type="InterPro" id="IPR001817">
    <property type="entry name" value="Vasoprsn_rcpt"/>
</dbReference>
<dbReference type="FunFam" id="1.20.1070.10:FF:000094">
    <property type="entry name" value="Vasopressin V1a receptor"/>
    <property type="match status" value="1"/>
</dbReference>
<feature type="region of interest" description="Disordered" evidence="12">
    <location>
        <begin position="829"/>
        <end position="881"/>
    </location>
</feature>
<dbReference type="PRINTS" id="PR00752">
    <property type="entry name" value="VASOPRSNV1AR"/>
</dbReference>
<feature type="region of interest" description="Disordered" evidence="12">
    <location>
        <begin position="419"/>
        <end position="465"/>
    </location>
</feature>
<dbReference type="Pfam" id="PF00001">
    <property type="entry name" value="7tm_1"/>
    <property type="match status" value="1"/>
</dbReference>
<evidence type="ECO:0000256" key="5">
    <source>
        <dbReference type="ARBA" id="ARBA00023040"/>
    </source>
</evidence>
<feature type="compositionally biased region" description="Polar residues" evidence="12">
    <location>
        <begin position="419"/>
        <end position="429"/>
    </location>
</feature>
<comment type="caution">
    <text evidence="14">The sequence shown here is derived from an EMBL/GenBank/DDBJ whole genome shotgun (WGS) entry which is preliminary data.</text>
</comment>
<evidence type="ECO:0000313" key="14">
    <source>
        <dbReference type="EMBL" id="KAJ8373829.1"/>
    </source>
</evidence>
<evidence type="ECO:0000256" key="6">
    <source>
        <dbReference type="ARBA" id="ARBA00023136"/>
    </source>
</evidence>
<evidence type="ECO:0000256" key="8">
    <source>
        <dbReference type="ARBA" id="ARBA00023170"/>
    </source>
</evidence>
<keyword evidence="2" id="KW-1003">Cell membrane</keyword>
<dbReference type="GO" id="GO:0032870">
    <property type="term" value="P:cellular response to hormone stimulus"/>
    <property type="evidence" value="ECO:0007669"/>
    <property type="project" value="TreeGrafter"/>
</dbReference>
<protein>
    <recommendedName>
        <fullName evidence="13">G-protein coupled receptors family 1 profile domain-containing protein</fullName>
    </recommendedName>
</protein>
<dbReference type="Proteomes" id="UP001152622">
    <property type="component" value="Chromosome 2"/>
</dbReference>
<comment type="similarity">
    <text evidence="11">Belongs to the G-protein coupled receptor 1 family. Vasopressin/oxytocin receptor subfamily.</text>
</comment>
<dbReference type="InterPro" id="IPR017452">
    <property type="entry name" value="GPCR_Rhodpsn_7TM"/>
</dbReference>
<evidence type="ECO:0000256" key="4">
    <source>
        <dbReference type="ARBA" id="ARBA00022989"/>
    </source>
</evidence>
<keyword evidence="7" id="KW-1015">Disulfide bond</keyword>
<dbReference type="GO" id="GO:0042277">
    <property type="term" value="F:peptide binding"/>
    <property type="evidence" value="ECO:0007669"/>
    <property type="project" value="TreeGrafter"/>
</dbReference>
<dbReference type="Pfam" id="PF08983">
    <property type="entry name" value="V1R_C"/>
    <property type="match status" value="1"/>
</dbReference>
<dbReference type="EMBL" id="JAINUF010000002">
    <property type="protein sequence ID" value="KAJ8373829.1"/>
    <property type="molecule type" value="Genomic_DNA"/>
</dbReference>
<keyword evidence="8 11" id="KW-0675">Receptor</keyword>
<dbReference type="Gene3D" id="1.20.1070.10">
    <property type="entry name" value="Rhodopsin 7-helix transmembrane proteins"/>
    <property type="match status" value="1"/>
</dbReference>
<comment type="subcellular location">
    <subcellularLocation>
        <location evidence="1 11">Cell membrane</location>
        <topology evidence="1 11">Multi-pass membrane protein</topology>
    </subcellularLocation>
</comment>
<keyword evidence="4 11" id="KW-1133">Transmembrane helix</keyword>
<feature type="compositionally biased region" description="Basic and acidic residues" evidence="12">
    <location>
        <begin position="445"/>
        <end position="454"/>
    </location>
</feature>
<dbReference type="InterPro" id="IPR001224">
    <property type="entry name" value="Vprs_V1A_rcpt"/>
</dbReference>
<evidence type="ECO:0000256" key="11">
    <source>
        <dbReference type="RuleBase" id="RU046427"/>
    </source>
</evidence>
<dbReference type="InterPro" id="IPR015076">
    <property type="entry name" value="V1R_C"/>
</dbReference>
<organism evidence="14 15">
    <name type="scientific">Synaphobranchus kaupii</name>
    <name type="common">Kaup's arrowtooth eel</name>
    <dbReference type="NCBI Taxonomy" id="118154"/>
    <lineage>
        <taxon>Eukaryota</taxon>
        <taxon>Metazoa</taxon>
        <taxon>Chordata</taxon>
        <taxon>Craniata</taxon>
        <taxon>Vertebrata</taxon>
        <taxon>Euteleostomi</taxon>
        <taxon>Actinopterygii</taxon>
        <taxon>Neopterygii</taxon>
        <taxon>Teleostei</taxon>
        <taxon>Anguilliformes</taxon>
        <taxon>Synaphobranchidae</taxon>
        <taxon>Synaphobranchus</taxon>
    </lineage>
</organism>
<dbReference type="SUPFAM" id="SSF81321">
    <property type="entry name" value="Family A G protein-coupled receptor-like"/>
    <property type="match status" value="1"/>
</dbReference>
<evidence type="ECO:0000313" key="15">
    <source>
        <dbReference type="Proteomes" id="UP001152622"/>
    </source>
</evidence>
<evidence type="ECO:0000256" key="7">
    <source>
        <dbReference type="ARBA" id="ARBA00023157"/>
    </source>
</evidence>
<feature type="transmembrane region" description="Helical" evidence="11">
    <location>
        <begin position="250"/>
        <end position="278"/>
    </location>
</feature>
<feature type="transmembrane region" description="Helical" evidence="11">
    <location>
        <begin position="89"/>
        <end position="110"/>
    </location>
</feature>
<feature type="transmembrane region" description="Helical" evidence="11">
    <location>
        <begin position="202"/>
        <end position="223"/>
    </location>
</feature>
<dbReference type="InterPro" id="IPR036457">
    <property type="entry name" value="PPM-type-like_dom_sf"/>
</dbReference>
<keyword evidence="10 11" id="KW-0807">Transducer</keyword>
<comment type="caution">
    <text evidence="11">Lacks conserved residue(s) required for the propagation of feature annotation.</text>
</comment>
<dbReference type="PROSITE" id="PS50262">
    <property type="entry name" value="G_PROTEIN_RECEP_F1_2"/>
    <property type="match status" value="1"/>
</dbReference>
<evidence type="ECO:0000256" key="2">
    <source>
        <dbReference type="ARBA" id="ARBA00022475"/>
    </source>
</evidence>
<feature type="transmembrane region" description="Helical" evidence="11">
    <location>
        <begin position="160"/>
        <end position="181"/>
    </location>
</feature>
<name>A0A9Q1J6X5_SYNKA</name>
<dbReference type="PANTHER" id="PTHR24241">
    <property type="entry name" value="NEUROPEPTIDE RECEPTOR-RELATED G-PROTEIN COUPLED RECEPTOR"/>
    <property type="match status" value="1"/>
</dbReference>
<keyword evidence="9 11" id="KW-0325">Glycoprotein</keyword>
<gene>
    <name evidence="14" type="ORF">SKAU_G00044090</name>
</gene>
<sequence>MESGAPQQKYRDNLFHSWGERRAQRDSPMQFPVNLQIHPGAPWNFTDTNQSLKFSPTDGLTMGLSDRANLSRNDSDPFGRNEDVAKIEITVLSVTFVVAVVGNLSVLLAMYNTKKKMSRMHLFIKHLSLADLVVAFFQVLPQLCWEITFRFYGPDFLCRIVKHLQVLGMFASTYMMVMMTLDRYIAICHPLKTLQQPTQRSYIMIISTWICSLVLSSPQYFIFSLSEIKNGSDVYDCWGHFIEPWGVKAYITWITVGIFLIPVFILVICYGFICHSIWKNIKYKTKKGTTHTASKNGLIGKSSVNSVTTISRAKLRTVKMTFVIVLAYILCWAPFFIVQMWSVWDVNFSWDDSENTAVTLSALLASLNSCCNPWIYMIFSGHLLNDFAHCFHCCQKMQHAFKEDSDSSIRRTTLITKTTNRSPTCSSGNWKDLDNNPNKAIPTESKMRGAEGRNHTSPPAASPCTCPGSAAALQTRVEVMIVSRLAGISTRSHVPLRKRRASQVTERRGAVEYWVCHDWRKKRREREERRGPLALPPVLTGALTSVNQNNGDVISTAVYVSAFLKNPAASDTQGSHTNSDQSELCTNSQISALSAMLCAWTSDQDPKTYMLPLERVAELGGTSGKGTRSFHRKDASCSNNMLTRVKSAVANFMGGIMAGGSSGDNFSGSDLPLKFPYMRPEFLGLSQDEIECSADHIARPILILKETKRLPWATGYAEVINAGKSTLNEDQACCEVVVVKKKAGGSSTPSKTPTVKRRSSLPNGEGLGLRENSDSDGLAFHYWALFDGHAGSGAAVVASKLLQHHIVEQLQDVLEILRNSALLPPTCLGEEPNNTPGSHRALTRAASLRGPPGPPRLARHAPHTFLHREEGAAGEPGDRGH</sequence>
<evidence type="ECO:0000256" key="9">
    <source>
        <dbReference type="ARBA" id="ARBA00023180"/>
    </source>
</evidence>
<evidence type="ECO:0000256" key="10">
    <source>
        <dbReference type="ARBA" id="ARBA00023224"/>
    </source>
</evidence>
<dbReference type="PROSITE" id="PS00237">
    <property type="entry name" value="G_PROTEIN_RECEP_F1_1"/>
    <property type="match status" value="1"/>
</dbReference>
<dbReference type="Gene3D" id="3.60.40.10">
    <property type="entry name" value="PPM-type phosphatase domain"/>
    <property type="match status" value="1"/>
</dbReference>
<feature type="compositionally biased region" description="Basic and acidic residues" evidence="12">
    <location>
        <begin position="866"/>
        <end position="881"/>
    </location>
</feature>
<dbReference type="PRINTS" id="PR00896">
    <property type="entry name" value="VASOPRESSINR"/>
</dbReference>
<dbReference type="GO" id="GO:0001992">
    <property type="term" value="P:regulation of systemic arterial blood pressure by vasopressin"/>
    <property type="evidence" value="ECO:0007669"/>
    <property type="project" value="TreeGrafter"/>
</dbReference>
<dbReference type="GO" id="GO:0005000">
    <property type="term" value="F:vasopressin receptor activity"/>
    <property type="evidence" value="ECO:0007669"/>
    <property type="project" value="InterPro"/>
</dbReference>
<keyword evidence="15" id="KW-1185">Reference proteome</keyword>
<reference evidence="14" key="1">
    <citation type="journal article" date="2023" name="Science">
        <title>Genome structures resolve the early diversification of teleost fishes.</title>
        <authorList>
            <person name="Parey E."/>
            <person name="Louis A."/>
            <person name="Montfort J."/>
            <person name="Bouchez O."/>
            <person name="Roques C."/>
            <person name="Iampietro C."/>
            <person name="Lluch J."/>
            <person name="Castinel A."/>
            <person name="Donnadieu C."/>
            <person name="Desvignes T."/>
            <person name="Floi Bucao C."/>
            <person name="Jouanno E."/>
            <person name="Wen M."/>
            <person name="Mejri S."/>
            <person name="Dirks R."/>
            <person name="Jansen H."/>
            <person name="Henkel C."/>
            <person name="Chen W.J."/>
            <person name="Zahm M."/>
            <person name="Cabau C."/>
            <person name="Klopp C."/>
            <person name="Thompson A.W."/>
            <person name="Robinson-Rechavi M."/>
            <person name="Braasch I."/>
            <person name="Lecointre G."/>
            <person name="Bobe J."/>
            <person name="Postlethwait J.H."/>
            <person name="Berthelot C."/>
            <person name="Roest Crollius H."/>
            <person name="Guiguen Y."/>
        </authorList>
    </citation>
    <scope>NUCLEOTIDE SEQUENCE</scope>
    <source>
        <strain evidence="14">WJC10195</strain>
    </source>
</reference>
<dbReference type="InterPro" id="IPR000276">
    <property type="entry name" value="GPCR_Rhodpsn"/>
</dbReference>
<dbReference type="SMART" id="SM01381">
    <property type="entry name" value="7TM_GPCR_Srsx"/>
    <property type="match status" value="1"/>
</dbReference>
<feature type="transmembrane region" description="Helical" evidence="11">
    <location>
        <begin position="322"/>
        <end position="344"/>
    </location>
</feature>
<dbReference type="OrthoDB" id="6435638at2759"/>